<dbReference type="EMBL" id="BBRZ01000151">
    <property type="protein sequence ID" value="GAM59424.1"/>
    <property type="molecule type" value="Genomic_DNA"/>
</dbReference>
<dbReference type="AlphaFoldDB" id="A0A0B8P968"/>
<accession>A0A0B8P968</accession>
<comment type="caution">
    <text evidence="1">The sequence shown here is derived from an EMBL/GenBank/DDBJ whole genome shotgun (WGS) entry which is preliminary data.</text>
</comment>
<keyword evidence="2" id="KW-1185">Reference proteome</keyword>
<organism evidence="1 2">
    <name type="scientific">Vibrio ishigakensis</name>
    <dbReference type="NCBI Taxonomy" id="1481914"/>
    <lineage>
        <taxon>Bacteria</taxon>
        <taxon>Pseudomonadati</taxon>
        <taxon>Pseudomonadota</taxon>
        <taxon>Gammaproteobacteria</taxon>
        <taxon>Vibrionales</taxon>
        <taxon>Vibrionaceae</taxon>
        <taxon>Vibrio</taxon>
    </lineage>
</organism>
<gene>
    <name evidence="1" type="ORF">JCM19231_526</name>
</gene>
<proteinExistence type="predicted"/>
<dbReference type="Proteomes" id="UP000031671">
    <property type="component" value="Unassembled WGS sequence"/>
</dbReference>
<reference evidence="1 2" key="2">
    <citation type="submission" date="2015-01" db="EMBL/GenBank/DDBJ databases">
        <authorList>
            <consortium name="NBRP consortium"/>
            <person name="Sawabe T."/>
            <person name="Meirelles P."/>
            <person name="Feng G."/>
            <person name="Sayaka M."/>
            <person name="Hattori M."/>
            <person name="Ohkuma M."/>
        </authorList>
    </citation>
    <scope>NUCLEOTIDE SEQUENCE [LARGE SCALE GENOMIC DNA]</scope>
    <source>
        <strain evidence="2">JCM 19231</strain>
    </source>
</reference>
<reference evidence="1 2" key="1">
    <citation type="submission" date="2015-01" db="EMBL/GenBank/DDBJ databases">
        <title>Vibrio sp. C1 JCM 19231 whole genome shotgun sequence.</title>
        <authorList>
            <person name="Sawabe T."/>
            <person name="Meirelles P."/>
            <person name="Feng G."/>
            <person name="Sayaka M."/>
            <person name="Hattori M."/>
            <person name="Ohkuma M."/>
        </authorList>
    </citation>
    <scope>NUCLEOTIDE SEQUENCE [LARGE SCALE GENOMIC DNA]</scope>
    <source>
        <strain evidence="2">JCM 19231</strain>
    </source>
</reference>
<name>A0A0B8P968_9VIBR</name>
<sequence>MDSGDFNVSPIAAEKIDEKLDAALKGADELIDELAEIEKPKDVVEWFKLLKEYGEYVKDFDQEDPQPKE</sequence>
<evidence type="ECO:0000313" key="2">
    <source>
        <dbReference type="Proteomes" id="UP000031671"/>
    </source>
</evidence>
<protein>
    <submittedName>
        <fullName evidence="1">Uncharacterized protein</fullName>
    </submittedName>
</protein>
<evidence type="ECO:0000313" key="1">
    <source>
        <dbReference type="EMBL" id="GAM59424.1"/>
    </source>
</evidence>